<dbReference type="PANTHER" id="PTHR10997">
    <property type="entry name" value="IMPORTIN-7, 8, 11"/>
    <property type="match status" value="1"/>
</dbReference>
<name>A0A976QW43_THEOR</name>
<feature type="compositionally biased region" description="Acidic residues" evidence="1">
    <location>
        <begin position="662"/>
        <end position="677"/>
    </location>
</feature>
<dbReference type="InterPro" id="IPR016024">
    <property type="entry name" value="ARM-type_fold"/>
</dbReference>
<protein>
    <submittedName>
        <fullName evidence="2">Uncharacterized protein</fullName>
    </submittedName>
</protein>
<organism evidence="2 3">
    <name type="scientific">Theileria orientalis</name>
    <dbReference type="NCBI Taxonomy" id="68886"/>
    <lineage>
        <taxon>Eukaryota</taxon>
        <taxon>Sar</taxon>
        <taxon>Alveolata</taxon>
        <taxon>Apicomplexa</taxon>
        <taxon>Aconoidasida</taxon>
        <taxon>Piroplasmida</taxon>
        <taxon>Theileriidae</taxon>
        <taxon>Theileria</taxon>
    </lineage>
</organism>
<dbReference type="EMBL" id="CP056068">
    <property type="protein sequence ID" value="UKJ90228.2"/>
    <property type="molecule type" value="Genomic_DNA"/>
</dbReference>
<reference evidence="2" key="1">
    <citation type="submission" date="2022-07" db="EMBL/GenBank/DDBJ databases">
        <title>Evaluation of T. orientalis genome assembly methods using nanopore sequencing and analysis of variation between genomes.</title>
        <authorList>
            <person name="Yam J."/>
            <person name="Micallef M.L."/>
            <person name="Liu M."/>
            <person name="Djordjevic S.P."/>
            <person name="Bogema D.R."/>
            <person name="Jenkins C."/>
        </authorList>
    </citation>
    <scope>NUCLEOTIDE SEQUENCE</scope>
    <source>
        <strain evidence="2">Fish Creek</strain>
    </source>
</reference>
<sequence>MDENLITMMNLFKLESENKLVLNNLSHHLIWSYLRNCLSVESHFNEYLKDHLSELLGVYCLNTFKYTKEDIDMYHEDPEVFIQAQSEIGFQFCSNRGTCSDFLKELVKTYTSGTVNEINHILKLGFESSDNTVLYSVMCIVGYVSDRLIRRNKGHKPVANQSERSKKKYVPEVLQIDGEELLEVKVLGLMNSPDIWIRMRAAWLSGRIMKRVYQIRKFETLRQLYCRLLDMLLDPEILVAVFSASAIIELFRLENENLNLVIVESISVLLERLFMLMNRIELECVTSVLGEIVESYSEEVVPYAKDIILNISNNLTKNLMVTKEGTSKEIDDDDRVLVRWTMLQTLNTVVRLLTPSNEASQNKEVSQVKKDYGEEKLLLELNSYGVIITTIVNLLKLLFGTEDEMCLEYLDEAAILLANLVRLLDVGPVKNLMASTAASAFTDFWMLFLMLLNLMRKSGFELVSDFGMVREPLVALAHRDPQGFLKILDDFYRLCLEARNSGFGDEVDDVIADCLEVSLESGAVHAIFATILDDASARVAAVVSNYPKTSMQDLASDNLHLMRLSSLIILYYYRNLHASFAGQAAVANQAVVNHMKILSGFVVKYSVFCTWKSIRKYCILACCTLLRHNATKLDDTANVLISLMQAPKDDISDDYKYSSSDSDYEDDDEYDDDDSEWSEYEITESPLNTVCEMKVAKQLLIDLRDSLNPNTRNNMVFVLNST</sequence>
<evidence type="ECO:0000256" key="1">
    <source>
        <dbReference type="SAM" id="MobiDB-lite"/>
    </source>
</evidence>
<dbReference type="SUPFAM" id="SSF48371">
    <property type="entry name" value="ARM repeat"/>
    <property type="match status" value="1"/>
</dbReference>
<dbReference type="GO" id="GO:0006606">
    <property type="term" value="P:protein import into nucleus"/>
    <property type="evidence" value="ECO:0007669"/>
    <property type="project" value="TreeGrafter"/>
</dbReference>
<dbReference type="GO" id="GO:0005829">
    <property type="term" value="C:cytosol"/>
    <property type="evidence" value="ECO:0007669"/>
    <property type="project" value="TreeGrafter"/>
</dbReference>
<accession>A0A976QW43</accession>
<dbReference type="Proteomes" id="UP000244803">
    <property type="component" value="Chromosome 2"/>
</dbReference>
<dbReference type="AlphaFoldDB" id="A0A976QW43"/>
<dbReference type="InterPro" id="IPR011989">
    <property type="entry name" value="ARM-like"/>
</dbReference>
<dbReference type="GO" id="GO:0005635">
    <property type="term" value="C:nuclear envelope"/>
    <property type="evidence" value="ECO:0007669"/>
    <property type="project" value="TreeGrafter"/>
</dbReference>
<feature type="region of interest" description="Disordered" evidence="1">
    <location>
        <begin position="653"/>
        <end position="677"/>
    </location>
</feature>
<dbReference type="OrthoDB" id="760868at2759"/>
<proteinExistence type="predicted"/>
<dbReference type="Gene3D" id="1.25.10.10">
    <property type="entry name" value="Leucine-rich Repeat Variant"/>
    <property type="match status" value="1"/>
</dbReference>
<gene>
    <name evidence="2" type="ORF">MACJ_001159</name>
</gene>
<evidence type="ECO:0000313" key="2">
    <source>
        <dbReference type="EMBL" id="UKJ90228.2"/>
    </source>
</evidence>
<evidence type="ECO:0000313" key="3">
    <source>
        <dbReference type="Proteomes" id="UP000244803"/>
    </source>
</evidence>